<feature type="transmembrane region" description="Helical" evidence="6">
    <location>
        <begin position="293"/>
        <end position="314"/>
    </location>
</feature>
<dbReference type="PANTHER" id="PTHR30618:SF0">
    <property type="entry name" value="PURINE-URACIL PERMEASE NCS1"/>
    <property type="match status" value="1"/>
</dbReference>
<feature type="transmembrane region" description="Helical" evidence="6">
    <location>
        <begin position="405"/>
        <end position="426"/>
    </location>
</feature>
<dbReference type="Proteomes" id="UP001302367">
    <property type="component" value="Chromosome 2"/>
</dbReference>
<comment type="subcellular location">
    <subcellularLocation>
        <location evidence="1">Membrane</location>
        <topology evidence="1">Multi-pass membrane protein</topology>
    </subcellularLocation>
</comment>
<feature type="transmembrane region" description="Helical" evidence="6">
    <location>
        <begin position="200"/>
        <end position="218"/>
    </location>
</feature>
<feature type="transmembrane region" description="Helical" evidence="6">
    <location>
        <begin position="610"/>
        <end position="633"/>
    </location>
</feature>
<dbReference type="CDD" id="cd11482">
    <property type="entry name" value="SLC-NCS1sbd_NRT1-like"/>
    <property type="match status" value="1"/>
</dbReference>
<feature type="transmembrane region" description="Helical" evidence="6">
    <location>
        <begin position="264"/>
        <end position="281"/>
    </location>
</feature>
<dbReference type="InterPro" id="IPR001248">
    <property type="entry name" value="Pur-cyt_permease"/>
</dbReference>
<comment type="similarity">
    <text evidence="2">Belongs to the purine-cytosine permease (2.A.39) family.</text>
</comment>
<evidence type="ECO:0000313" key="8">
    <source>
        <dbReference type="Proteomes" id="UP001302367"/>
    </source>
</evidence>
<feature type="transmembrane region" description="Helical" evidence="6">
    <location>
        <begin position="454"/>
        <end position="477"/>
    </location>
</feature>
<feature type="transmembrane region" description="Helical" evidence="6">
    <location>
        <begin position="321"/>
        <end position="338"/>
    </location>
</feature>
<dbReference type="RefSeq" id="XP_023455555.2">
    <property type="nucleotide sequence ID" value="XM_023599023.2"/>
</dbReference>
<dbReference type="EMBL" id="CP134185">
    <property type="protein sequence ID" value="WPA98908.1"/>
    <property type="molecule type" value="Genomic_DNA"/>
</dbReference>
<sequence length="680" mass="74215">MFLRAETTLTQTAGAEEMLLADTHQHEDHLVLQNMILDQPQKDQLKLANFDDGQPRGFQVQKTQNARGSSIVSRSRFSGLADCFDIHQTSTFVANMDSGEKAPFYEVKASSPPHSANEPEVGHVGTLRNRLPGFSLTVRQEESSFATTKSASNADFDPIPPSKRTWTWAAYVAYWMADAWAVSNWQVASSMIAVGLSWKLAIGACVLGNAIMGIVITINGRIGATLHTPFPVLARMPFGYYFSYFVVLSRCVLAIVWLGVQTTVGGQCTAVLLTAIWPSFANIENTIPEDQGISTSGMIAFFIYFLIQLPFLCIPYTKIQYFFGFKSIIAPIVFFAIFGDTLRRAGGTIYNSEVVTRGNTVGGSALAWAFFSNLNGVLGNYATLGLNIADFSRYANKPSAQNVQVIVVPVIFTIVGLLGIFTAAAAETAYGRVIWNPVEILDLWMASGSSGGRAAAAFAAIGLIIVTLGINISANSISAANDLMAFAPKYINIRRGQILAAIIGSWAFVPWKILASAAKFLAFLSGYTIFLGPMTSILIADYYLVRNRNVSVPDMYNFHGIYRYSPKFASNWRAVAAFFIGCIPPLPGFADNIQRAGGGRTGVSIGGQHLFAIGYVYSFFAAGVFYYGFNYFFPHLESTMDYPVTGEEIIAANDAKNMEELRAKYAAGERPNFLVRAFKV</sequence>
<reference evidence="7 8" key="1">
    <citation type="submission" date="2023-09" db="EMBL/GenBank/DDBJ databases">
        <title>Complete-Gapless Cercospora beticola genome.</title>
        <authorList>
            <person name="Wyatt N.A."/>
            <person name="Spanner R.E."/>
            <person name="Bolton M.D."/>
        </authorList>
    </citation>
    <scope>NUCLEOTIDE SEQUENCE [LARGE SCALE GENOMIC DNA]</scope>
    <source>
        <strain evidence="7">Cb09-40</strain>
    </source>
</reference>
<evidence type="ECO:0000256" key="6">
    <source>
        <dbReference type="SAM" id="Phobius"/>
    </source>
</evidence>
<dbReference type="Gene3D" id="1.10.4160.10">
    <property type="entry name" value="Hydantoin permease"/>
    <property type="match status" value="1"/>
</dbReference>
<dbReference type="Pfam" id="PF02133">
    <property type="entry name" value="Transp_cyt_pur"/>
    <property type="match status" value="1"/>
</dbReference>
<keyword evidence="3 6" id="KW-0812">Transmembrane</keyword>
<evidence type="ECO:0000256" key="5">
    <source>
        <dbReference type="ARBA" id="ARBA00023136"/>
    </source>
</evidence>
<accession>A0ABZ0NHA8</accession>
<organism evidence="7 8">
    <name type="scientific">Cercospora beticola</name>
    <name type="common">Sugarbeet leaf spot fungus</name>
    <dbReference type="NCBI Taxonomy" id="122368"/>
    <lineage>
        <taxon>Eukaryota</taxon>
        <taxon>Fungi</taxon>
        <taxon>Dikarya</taxon>
        <taxon>Ascomycota</taxon>
        <taxon>Pezizomycotina</taxon>
        <taxon>Dothideomycetes</taxon>
        <taxon>Dothideomycetidae</taxon>
        <taxon>Mycosphaerellales</taxon>
        <taxon>Mycosphaerellaceae</taxon>
        <taxon>Cercospora</taxon>
    </lineage>
</organism>
<evidence type="ECO:0000256" key="4">
    <source>
        <dbReference type="ARBA" id="ARBA00022989"/>
    </source>
</evidence>
<feature type="transmembrane region" description="Helical" evidence="6">
    <location>
        <begin position="572"/>
        <end position="590"/>
    </location>
</feature>
<evidence type="ECO:0000256" key="3">
    <source>
        <dbReference type="ARBA" id="ARBA00022692"/>
    </source>
</evidence>
<dbReference type="PANTHER" id="PTHR30618">
    <property type="entry name" value="NCS1 FAMILY PURINE/PYRIMIDINE TRANSPORTER"/>
    <property type="match status" value="1"/>
</dbReference>
<evidence type="ECO:0000313" key="7">
    <source>
        <dbReference type="EMBL" id="WPA98908.1"/>
    </source>
</evidence>
<dbReference type="GeneID" id="35430096"/>
<keyword evidence="8" id="KW-1185">Reference proteome</keyword>
<keyword evidence="5 6" id="KW-0472">Membrane</keyword>
<evidence type="ECO:0000256" key="1">
    <source>
        <dbReference type="ARBA" id="ARBA00004141"/>
    </source>
</evidence>
<feature type="transmembrane region" description="Helical" evidence="6">
    <location>
        <begin position="520"/>
        <end position="545"/>
    </location>
</feature>
<proteinExistence type="inferred from homology"/>
<name>A0ABZ0NHA8_CERBT</name>
<evidence type="ECO:0008006" key="9">
    <source>
        <dbReference type="Google" id="ProtNLM"/>
    </source>
</evidence>
<evidence type="ECO:0000256" key="2">
    <source>
        <dbReference type="ARBA" id="ARBA00008974"/>
    </source>
</evidence>
<gene>
    <name evidence="7" type="ORF">RHO25_003521</name>
</gene>
<dbReference type="InterPro" id="IPR045225">
    <property type="entry name" value="Uracil/uridine/allantoin_perm"/>
</dbReference>
<protein>
    <recommendedName>
        <fullName evidence="9">Uracil permease</fullName>
    </recommendedName>
</protein>
<feature type="transmembrane region" description="Helical" evidence="6">
    <location>
        <begin position="365"/>
        <end position="384"/>
    </location>
</feature>
<feature type="transmembrane region" description="Helical" evidence="6">
    <location>
        <begin position="498"/>
        <end position="514"/>
    </location>
</feature>
<keyword evidence="4 6" id="KW-1133">Transmembrane helix</keyword>